<evidence type="ECO:0000313" key="2">
    <source>
        <dbReference type="EMBL" id="QEL14752.1"/>
    </source>
</evidence>
<proteinExistence type="predicted"/>
<organism evidence="2 3">
    <name type="scientific">Limnoglobus roseus</name>
    <dbReference type="NCBI Taxonomy" id="2598579"/>
    <lineage>
        <taxon>Bacteria</taxon>
        <taxon>Pseudomonadati</taxon>
        <taxon>Planctomycetota</taxon>
        <taxon>Planctomycetia</taxon>
        <taxon>Gemmatales</taxon>
        <taxon>Gemmataceae</taxon>
        <taxon>Limnoglobus</taxon>
    </lineage>
</organism>
<feature type="region of interest" description="Disordered" evidence="1">
    <location>
        <begin position="51"/>
        <end position="74"/>
    </location>
</feature>
<reference evidence="3" key="1">
    <citation type="submission" date="2019-08" db="EMBL/GenBank/DDBJ databases">
        <title>Limnoglobus roseus gen. nov., sp. nov., a novel freshwater planctomycete with a giant genome from the family Gemmataceae.</title>
        <authorList>
            <person name="Kulichevskaya I.S."/>
            <person name="Naumoff D.G."/>
            <person name="Miroshnikov K."/>
            <person name="Ivanova A."/>
            <person name="Philippov D.A."/>
            <person name="Hakobyan A."/>
            <person name="Rijpstra I.C."/>
            <person name="Sinninghe Damste J.S."/>
            <person name="Liesack W."/>
            <person name="Dedysh S.N."/>
        </authorList>
    </citation>
    <scope>NUCLEOTIDE SEQUENCE [LARGE SCALE GENOMIC DNA]</scope>
    <source>
        <strain evidence="3">PX52</strain>
    </source>
</reference>
<sequence length="98" mass="10627">MSKYDKWADRVGIIAEMAARGCTDGQIGDVFGVGNQTIYAVRAYHKIPTNSRAGGFQKRAATSEPEPQPELPVVNGVKQCPTRWLEGAGNGPTARPRR</sequence>
<name>A0A5C1AAA5_9BACT</name>
<accession>A0A5C1AAA5</accession>
<gene>
    <name evidence="2" type="ORF">PX52LOC_01646</name>
</gene>
<evidence type="ECO:0000313" key="3">
    <source>
        <dbReference type="Proteomes" id="UP000324974"/>
    </source>
</evidence>
<dbReference type="RefSeq" id="WP_149109620.1">
    <property type="nucleotide sequence ID" value="NZ_CP042425.1"/>
</dbReference>
<evidence type="ECO:0000256" key="1">
    <source>
        <dbReference type="SAM" id="MobiDB-lite"/>
    </source>
</evidence>
<dbReference type="AlphaFoldDB" id="A0A5C1AAA5"/>
<keyword evidence="3" id="KW-1185">Reference proteome</keyword>
<protein>
    <submittedName>
        <fullName evidence="2">Uncharacterized protein</fullName>
    </submittedName>
</protein>
<dbReference type="KEGG" id="lrs:PX52LOC_01646"/>
<dbReference type="EMBL" id="CP042425">
    <property type="protein sequence ID" value="QEL14752.1"/>
    <property type="molecule type" value="Genomic_DNA"/>
</dbReference>
<dbReference type="Proteomes" id="UP000324974">
    <property type="component" value="Chromosome"/>
</dbReference>